<dbReference type="EMBL" id="JAIFTL010000051">
    <property type="protein sequence ID" value="KAG9324996.1"/>
    <property type="molecule type" value="Genomic_DNA"/>
</dbReference>
<protein>
    <recommendedName>
        <fullName evidence="6">MYND-type domain-containing protein</fullName>
    </recommendedName>
</protein>
<name>A0A9P8D005_MORAP</name>
<dbReference type="PANTHER" id="PTHR11102">
    <property type="entry name" value="SEL-1-LIKE PROTEIN"/>
    <property type="match status" value="1"/>
</dbReference>
<feature type="domain" description="MYND-type" evidence="6">
    <location>
        <begin position="435"/>
        <end position="477"/>
    </location>
</feature>
<dbReference type="PANTHER" id="PTHR11102:SF160">
    <property type="entry name" value="ERAD-ASSOCIATED E3 UBIQUITIN-PROTEIN LIGASE COMPONENT HRD3"/>
    <property type="match status" value="1"/>
</dbReference>
<dbReference type="InterPro" id="IPR011990">
    <property type="entry name" value="TPR-like_helical_dom_sf"/>
</dbReference>
<comment type="caution">
    <text evidence="7">The sequence shown here is derived from an EMBL/GenBank/DDBJ whole genome shotgun (WGS) entry which is preliminary data.</text>
</comment>
<evidence type="ECO:0000256" key="1">
    <source>
        <dbReference type="ARBA" id="ARBA00022723"/>
    </source>
</evidence>
<dbReference type="Pfam" id="PF08238">
    <property type="entry name" value="Sel1"/>
    <property type="match status" value="3"/>
</dbReference>
<evidence type="ECO:0000313" key="7">
    <source>
        <dbReference type="EMBL" id="KAG9324996.1"/>
    </source>
</evidence>
<evidence type="ECO:0000256" key="3">
    <source>
        <dbReference type="ARBA" id="ARBA00022833"/>
    </source>
</evidence>
<evidence type="ECO:0000256" key="2">
    <source>
        <dbReference type="ARBA" id="ARBA00022771"/>
    </source>
</evidence>
<comment type="similarity">
    <text evidence="4">Belongs to the sel-1 family.</text>
</comment>
<dbReference type="PROSITE" id="PS50865">
    <property type="entry name" value="ZF_MYND_2"/>
    <property type="match status" value="1"/>
</dbReference>
<evidence type="ECO:0000259" key="6">
    <source>
        <dbReference type="PROSITE" id="PS50865"/>
    </source>
</evidence>
<sequence>MALIEEMVNTAKEMGPGKDDGSTLEPFLGLSKEQCHILMSLYFMVDPTLAPSVSTLFPAMAQKFKEDRLERNSVVKKLERGPEVYQEEVLNLQEIQKAVVEALLASDMDNEKARQYLKMTPLSEKPMEKMTIQEVLTNGVLLGGVRQESGPAGKKASPLSAPNFLEAKKYYDYAFDKFKFSMAAVQLSTFYQHEHTECQGENCQEGEDPKAISVAYLTKAAELGNPMAMHKLGWHYDQIGDWHSAIKWYTKAADEGYPDSAHNLGMIFQEGSTKVEPHIEVDLPRAMEYYRRGFNYGYAPSATQLGRLYFMMTNDAGLREQLPESDRGYSSDPREYLVTAISWFDKSSTLGETEALQLLGMIYGSKEFNFYDIERAQNLFELALIASNGGDQAYEFLCRTLNARRAIIMENEAADKGSSSSAQKVDAAGLKTCAVADCGNKETKKDQYQRCAGCKKMFYCSRLCQVNDWKKGHKSACKK</sequence>
<evidence type="ECO:0000256" key="5">
    <source>
        <dbReference type="PROSITE-ProRule" id="PRU00134"/>
    </source>
</evidence>
<dbReference type="Pfam" id="PF01753">
    <property type="entry name" value="zf-MYND"/>
    <property type="match status" value="1"/>
</dbReference>
<keyword evidence="3" id="KW-0862">Zinc</keyword>
<dbReference type="SMART" id="SM00671">
    <property type="entry name" value="SEL1"/>
    <property type="match status" value="2"/>
</dbReference>
<dbReference type="Gene3D" id="6.10.140.2220">
    <property type="match status" value="1"/>
</dbReference>
<dbReference type="GO" id="GO:0008270">
    <property type="term" value="F:zinc ion binding"/>
    <property type="evidence" value="ECO:0007669"/>
    <property type="project" value="UniProtKB-KW"/>
</dbReference>
<proteinExistence type="inferred from homology"/>
<keyword evidence="1" id="KW-0479">Metal-binding</keyword>
<dbReference type="Proteomes" id="UP000717515">
    <property type="component" value="Unassembled WGS sequence"/>
</dbReference>
<organism evidence="7 8">
    <name type="scientific">Mortierella alpina</name>
    <name type="common">Oleaginous fungus</name>
    <name type="synonym">Mortierella renispora</name>
    <dbReference type="NCBI Taxonomy" id="64518"/>
    <lineage>
        <taxon>Eukaryota</taxon>
        <taxon>Fungi</taxon>
        <taxon>Fungi incertae sedis</taxon>
        <taxon>Mucoromycota</taxon>
        <taxon>Mortierellomycotina</taxon>
        <taxon>Mortierellomycetes</taxon>
        <taxon>Mortierellales</taxon>
        <taxon>Mortierellaceae</taxon>
        <taxon>Mortierella</taxon>
    </lineage>
</organism>
<evidence type="ECO:0000313" key="8">
    <source>
        <dbReference type="Proteomes" id="UP000717515"/>
    </source>
</evidence>
<keyword evidence="2 5" id="KW-0863">Zinc-finger</keyword>
<gene>
    <name evidence="7" type="ORF">KVV02_000505</name>
</gene>
<accession>A0A9P8D005</accession>
<dbReference type="AlphaFoldDB" id="A0A9P8D005"/>
<dbReference type="SUPFAM" id="SSF81901">
    <property type="entry name" value="HCP-like"/>
    <property type="match status" value="1"/>
</dbReference>
<dbReference type="Gene3D" id="1.25.40.10">
    <property type="entry name" value="Tetratricopeptide repeat domain"/>
    <property type="match status" value="1"/>
</dbReference>
<reference evidence="7" key="1">
    <citation type="submission" date="2021-07" db="EMBL/GenBank/DDBJ databases">
        <title>Draft genome of Mortierella alpina, strain LL118, isolated from an aspen leaf litter sample.</title>
        <authorList>
            <person name="Yang S."/>
            <person name="Vinatzer B.A."/>
        </authorList>
    </citation>
    <scope>NUCLEOTIDE SEQUENCE</scope>
    <source>
        <strain evidence="7">LL118</strain>
    </source>
</reference>
<dbReference type="InterPro" id="IPR006597">
    <property type="entry name" value="Sel1-like"/>
</dbReference>
<dbReference type="SUPFAM" id="SSF144232">
    <property type="entry name" value="HIT/MYND zinc finger-like"/>
    <property type="match status" value="1"/>
</dbReference>
<dbReference type="InterPro" id="IPR050767">
    <property type="entry name" value="Sel1_AlgK"/>
</dbReference>
<evidence type="ECO:0000256" key="4">
    <source>
        <dbReference type="ARBA" id="ARBA00038101"/>
    </source>
</evidence>
<dbReference type="InterPro" id="IPR002893">
    <property type="entry name" value="Znf_MYND"/>
</dbReference>